<feature type="short sequence motif" description="Q motif" evidence="6">
    <location>
        <begin position="2"/>
        <end position="30"/>
    </location>
</feature>
<dbReference type="SMART" id="SM00487">
    <property type="entry name" value="DEXDc"/>
    <property type="match status" value="1"/>
</dbReference>
<dbReference type="InterPro" id="IPR012677">
    <property type="entry name" value="Nucleotide-bd_a/b_plait_sf"/>
</dbReference>
<dbReference type="InterPro" id="IPR014014">
    <property type="entry name" value="RNA_helicase_DEAD_Q_motif"/>
</dbReference>
<dbReference type="InterPro" id="IPR014001">
    <property type="entry name" value="Helicase_ATP-bd"/>
</dbReference>
<evidence type="ECO:0000313" key="13">
    <source>
        <dbReference type="Proteomes" id="UP001610063"/>
    </source>
</evidence>
<evidence type="ECO:0000256" key="4">
    <source>
        <dbReference type="ARBA" id="ARBA00022806"/>
    </source>
</evidence>
<dbReference type="InterPro" id="IPR000629">
    <property type="entry name" value="RNA-helicase_DEAD-box_CS"/>
</dbReference>
<dbReference type="InterPro" id="IPR011545">
    <property type="entry name" value="DEAD/DEAH_box_helicase_dom"/>
</dbReference>
<proteinExistence type="inferred from homology"/>
<keyword evidence="5 7" id="KW-0067">ATP-binding</keyword>
<feature type="compositionally biased region" description="Polar residues" evidence="8">
    <location>
        <begin position="432"/>
        <end position="441"/>
    </location>
</feature>
<comment type="similarity">
    <text evidence="7">Belongs to the DEAD box helicase family.</text>
</comment>
<dbReference type="GO" id="GO:0004386">
    <property type="term" value="F:helicase activity"/>
    <property type="evidence" value="ECO:0007669"/>
    <property type="project" value="UniProtKB-KW"/>
</dbReference>
<evidence type="ECO:0000256" key="5">
    <source>
        <dbReference type="ARBA" id="ARBA00022840"/>
    </source>
</evidence>
<dbReference type="CDD" id="cd18787">
    <property type="entry name" value="SF2_C_DEAD"/>
    <property type="match status" value="1"/>
</dbReference>
<name>A0ABW7N3Z3_9BACT</name>
<dbReference type="Pfam" id="PF03880">
    <property type="entry name" value="DbpA"/>
    <property type="match status" value="1"/>
</dbReference>
<dbReference type="Pfam" id="PF00271">
    <property type="entry name" value="Helicase_C"/>
    <property type="match status" value="1"/>
</dbReference>
<organism evidence="12 13">
    <name type="scientific">Marinoscillum luteum</name>
    <dbReference type="NCBI Taxonomy" id="861051"/>
    <lineage>
        <taxon>Bacteria</taxon>
        <taxon>Pseudomonadati</taxon>
        <taxon>Bacteroidota</taxon>
        <taxon>Cytophagia</taxon>
        <taxon>Cytophagales</taxon>
        <taxon>Reichenbachiellaceae</taxon>
        <taxon>Marinoscillum</taxon>
    </lineage>
</organism>
<feature type="region of interest" description="Disordered" evidence="8">
    <location>
        <begin position="432"/>
        <end position="452"/>
    </location>
</feature>
<evidence type="ECO:0000259" key="9">
    <source>
        <dbReference type="PROSITE" id="PS51192"/>
    </source>
</evidence>
<dbReference type="PROSITE" id="PS51195">
    <property type="entry name" value="Q_MOTIF"/>
    <property type="match status" value="1"/>
</dbReference>
<dbReference type="PANTHER" id="PTHR47963:SF8">
    <property type="entry name" value="ATP-DEPENDENT RNA HELICASE DEAD"/>
    <property type="match status" value="1"/>
</dbReference>
<feature type="domain" description="DEAD-box RNA helicase Q" evidence="11">
    <location>
        <begin position="2"/>
        <end position="30"/>
    </location>
</feature>
<dbReference type="InterPro" id="IPR027417">
    <property type="entry name" value="P-loop_NTPase"/>
</dbReference>
<dbReference type="Gene3D" id="3.40.50.300">
    <property type="entry name" value="P-loop containing nucleotide triphosphate hydrolases"/>
    <property type="match status" value="2"/>
</dbReference>
<dbReference type="InterPro" id="IPR044742">
    <property type="entry name" value="DEAD/DEAH_RhlB"/>
</dbReference>
<evidence type="ECO:0000256" key="7">
    <source>
        <dbReference type="RuleBase" id="RU000492"/>
    </source>
</evidence>
<evidence type="ECO:0000259" key="11">
    <source>
        <dbReference type="PROSITE" id="PS51195"/>
    </source>
</evidence>
<feature type="domain" description="Helicase C-terminal" evidence="10">
    <location>
        <begin position="233"/>
        <end position="377"/>
    </location>
</feature>
<evidence type="ECO:0000259" key="10">
    <source>
        <dbReference type="PROSITE" id="PS51194"/>
    </source>
</evidence>
<dbReference type="PROSITE" id="PS51192">
    <property type="entry name" value="HELICASE_ATP_BIND_1"/>
    <property type="match status" value="1"/>
</dbReference>
<dbReference type="PROSITE" id="PS51194">
    <property type="entry name" value="HELICASE_CTER"/>
    <property type="match status" value="1"/>
</dbReference>
<dbReference type="CDD" id="cd00268">
    <property type="entry name" value="DEADc"/>
    <property type="match status" value="1"/>
</dbReference>
<accession>A0ABW7N3Z3</accession>
<dbReference type="RefSeq" id="WP_395416009.1">
    <property type="nucleotide sequence ID" value="NZ_JBIPKE010000011.1"/>
</dbReference>
<keyword evidence="2 7" id="KW-0547">Nucleotide-binding</keyword>
<dbReference type="CDD" id="cd12252">
    <property type="entry name" value="RRM_DbpA"/>
    <property type="match status" value="1"/>
</dbReference>
<dbReference type="GO" id="GO:0016787">
    <property type="term" value="F:hydrolase activity"/>
    <property type="evidence" value="ECO:0007669"/>
    <property type="project" value="UniProtKB-KW"/>
</dbReference>
<dbReference type="Pfam" id="PF00270">
    <property type="entry name" value="DEAD"/>
    <property type="match status" value="1"/>
</dbReference>
<gene>
    <name evidence="12" type="ORF">ACHKAR_02350</name>
</gene>
<dbReference type="Proteomes" id="UP001610063">
    <property type="component" value="Unassembled WGS sequence"/>
</dbReference>
<keyword evidence="3 7" id="KW-0378">Hydrolase</keyword>
<evidence type="ECO:0000313" key="12">
    <source>
        <dbReference type="EMBL" id="MFH6982257.1"/>
    </source>
</evidence>
<dbReference type="InterPro" id="IPR050547">
    <property type="entry name" value="DEAD_box_RNA_helicases"/>
</dbReference>
<comment type="caution">
    <text evidence="12">The sequence shown here is derived from an EMBL/GenBank/DDBJ whole genome shotgun (WGS) entry which is preliminary data.</text>
</comment>
<dbReference type="SMART" id="SM00490">
    <property type="entry name" value="HELICc"/>
    <property type="match status" value="1"/>
</dbReference>
<evidence type="ECO:0000256" key="6">
    <source>
        <dbReference type="PROSITE-ProRule" id="PRU00552"/>
    </source>
</evidence>
<dbReference type="InterPro" id="IPR005580">
    <property type="entry name" value="DbpA/CsdA_RNA-bd_dom"/>
</dbReference>
<keyword evidence="4 7" id="KW-0347">Helicase</keyword>
<evidence type="ECO:0000256" key="2">
    <source>
        <dbReference type="ARBA" id="ARBA00022741"/>
    </source>
</evidence>
<sequence>MNNFSKLGLSASIIEVLDQLGFENPTPIQEKAIPMLLTQNPTDFIGLAQTGTGKTAAFGLPLIDLIDENNQATQALIMAPTRELGQQTGKQLMDFSRNNKAINIEVVYGGAAIMNQIKALRKPTQIVVATPGRLIDLIKRKAVNLDSVKYVVLDEADEMLNMGFKEDIDTILSHTLDERVTWLFSATMPAEIRRIVKKYMDSPLEVSVNSEEKSNKDITHQYVTTKTGNKIPALRRFLDMQPEMRGIMFCRTKRETQEIADDLSAIGYGVEALHGDLSQAQRDAVMKRFKTRSMQLLIATDVAARGIDVNDLTHVLHHTLPDQLESYTHRSGRTGRAGKKGISLAFINPREGRRIEELERKIKVKFERIEVPTLEALKSNRIHNWANFIINTKVDDQAEAILQDMQGRFADLSKEDLLKRLITTQLDHIMSQSGDSNNLNESAGGPPDQRDKSKFHRYFVNIGSIDGMTNADIIHFLSDVSGVDRKYFGDLSLQKNCAYFDVDSGHDKGMNLKFEGVEIEGRSIRVNRDDDGGLRSKRPSGPKKSYGSGGGGGGRRSARPKKDFGRRSSRRR</sequence>
<feature type="region of interest" description="Disordered" evidence="8">
    <location>
        <begin position="525"/>
        <end position="572"/>
    </location>
</feature>
<dbReference type="EMBL" id="JBIPKE010000011">
    <property type="protein sequence ID" value="MFH6982257.1"/>
    <property type="molecule type" value="Genomic_DNA"/>
</dbReference>
<dbReference type="PANTHER" id="PTHR47963">
    <property type="entry name" value="DEAD-BOX ATP-DEPENDENT RNA HELICASE 47, MITOCHONDRIAL"/>
    <property type="match status" value="1"/>
</dbReference>
<dbReference type="InterPro" id="IPR001650">
    <property type="entry name" value="Helicase_C-like"/>
</dbReference>
<dbReference type="Gene3D" id="3.30.70.330">
    <property type="match status" value="1"/>
</dbReference>
<reference evidence="12 13" key="1">
    <citation type="journal article" date="2013" name="Int. J. Syst. Evol. Microbiol.">
        <title>Marinoscillum luteum sp. nov., isolated from marine sediment.</title>
        <authorList>
            <person name="Cha I.T."/>
            <person name="Park S.J."/>
            <person name="Kim S.J."/>
            <person name="Kim J.G."/>
            <person name="Jung M.Y."/>
            <person name="Shin K.S."/>
            <person name="Kwon K.K."/>
            <person name="Yang S.H."/>
            <person name="Seo Y.S."/>
            <person name="Rhee S.K."/>
        </authorList>
    </citation>
    <scope>NUCLEOTIDE SEQUENCE [LARGE SCALE GENOMIC DNA]</scope>
    <source>
        <strain evidence="12 13">KCTC 23939</strain>
    </source>
</reference>
<dbReference type="PROSITE" id="PS00039">
    <property type="entry name" value="DEAD_ATP_HELICASE"/>
    <property type="match status" value="1"/>
</dbReference>
<feature type="domain" description="Helicase ATP-binding" evidence="9">
    <location>
        <begin position="35"/>
        <end position="206"/>
    </location>
</feature>
<evidence type="ECO:0000256" key="3">
    <source>
        <dbReference type="ARBA" id="ARBA00022801"/>
    </source>
</evidence>
<evidence type="ECO:0000256" key="8">
    <source>
        <dbReference type="SAM" id="MobiDB-lite"/>
    </source>
</evidence>
<dbReference type="SUPFAM" id="SSF52540">
    <property type="entry name" value="P-loop containing nucleoside triphosphate hydrolases"/>
    <property type="match status" value="1"/>
</dbReference>
<keyword evidence="13" id="KW-1185">Reference proteome</keyword>
<dbReference type="EC" id="3.6.4.13" evidence="1"/>
<protein>
    <recommendedName>
        <fullName evidence="1">RNA helicase</fullName>
        <ecNumber evidence="1">3.6.4.13</ecNumber>
    </recommendedName>
</protein>
<feature type="compositionally biased region" description="Basic and acidic residues" evidence="8">
    <location>
        <begin position="525"/>
        <end position="534"/>
    </location>
</feature>
<evidence type="ECO:0000256" key="1">
    <source>
        <dbReference type="ARBA" id="ARBA00012552"/>
    </source>
</evidence>